<gene>
    <name evidence="1" type="ORF">GGX14DRAFT_560644</name>
</gene>
<protein>
    <submittedName>
        <fullName evidence="1">Uncharacterized protein</fullName>
    </submittedName>
</protein>
<reference evidence="1" key="1">
    <citation type="submission" date="2023-03" db="EMBL/GenBank/DDBJ databases">
        <title>Massive genome expansion in bonnet fungi (Mycena s.s.) driven by repeated elements and novel gene families across ecological guilds.</title>
        <authorList>
            <consortium name="Lawrence Berkeley National Laboratory"/>
            <person name="Harder C.B."/>
            <person name="Miyauchi S."/>
            <person name="Viragh M."/>
            <person name="Kuo A."/>
            <person name="Thoen E."/>
            <person name="Andreopoulos B."/>
            <person name="Lu D."/>
            <person name="Skrede I."/>
            <person name="Drula E."/>
            <person name="Henrissat B."/>
            <person name="Morin E."/>
            <person name="Kohler A."/>
            <person name="Barry K."/>
            <person name="LaButti K."/>
            <person name="Morin E."/>
            <person name="Salamov A."/>
            <person name="Lipzen A."/>
            <person name="Mereny Z."/>
            <person name="Hegedus B."/>
            <person name="Baldrian P."/>
            <person name="Stursova M."/>
            <person name="Weitz H."/>
            <person name="Taylor A."/>
            <person name="Grigoriev I.V."/>
            <person name="Nagy L.G."/>
            <person name="Martin F."/>
            <person name="Kauserud H."/>
        </authorList>
    </citation>
    <scope>NUCLEOTIDE SEQUENCE</scope>
    <source>
        <strain evidence="1">9144</strain>
    </source>
</reference>
<keyword evidence="2" id="KW-1185">Reference proteome</keyword>
<sequence>MSTNAARWCFRNERRLHLVPCADCLRERVHRAGVYAHARRPSRVARMAVWPDDDDDDDTVTSAPPAAYSGNANANDIIAVQEYARRKKLKHEQRHSHLVYMRECFFVNQLVTHQRLEEIITTQPGVEVSKDALVNIASLCFGAILSASARHYKGDALSKSKIMLSRQLGLPNNIEQNTASVKKVLAAINSGPDDRGAIGH</sequence>
<dbReference type="AlphaFoldDB" id="A0AAD6VRE0"/>
<comment type="caution">
    <text evidence="1">The sequence shown here is derived from an EMBL/GenBank/DDBJ whole genome shotgun (WGS) entry which is preliminary data.</text>
</comment>
<dbReference type="EMBL" id="JARJCW010000011">
    <property type="protein sequence ID" value="KAJ7219560.1"/>
    <property type="molecule type" value="Genomic_DNA"/>
</dbReference>
<organism evidence="1 2">
    <name type="scientific">Mycena pura</name>
    <dbReference type="NCBI Taxonomy" id="153505"/>
    <lineage>
        <taxon>Eukaryota</taxon>
        <taxon>Fungi</taxon>
        <taxon>Dikarya</taxon>
        <taxon>Basidiomycota</taxon>
        <taxon>Agaricomycotina</taxon>
        <taxon>Agaricomycetes</taxon>
        <taxon>Agaricomycetidae</taxon>
        <taxon>Agaricales</taxon>
        <taxon>Marasmiineae</taxon>
        <taxon>Mycenaceae</taxon>
        <taxon>Mycena</taxon>
    </lineage>
</organism>
<accession>A0AAD6VRE0</accession>
<evidence type="ECO:0000313" key="1">
    <source>
        <dbReference type="EMBL" id="KAJ7219560.1"/>
    </source>
</evidence>
<evidence type="ECO:0000313" key="2">
    <source>
        <dbReference type="Proteomes" id="UP001219525"/>
    </source>
</evidence>
<name>A0AAD6VRE0_9AGAR</name>
<dbReference type="Proteomes" id="UP001219525">
    <property type="component" value="Unassembled WGS sequence"/>
</dbReference>
<proteinExistence type="predicted"/>